<gene>
    <name evidence="1" type="ORF">BK007_10615</name>
</gene>
<protein>
    <submittedName>
        <fullName evidence="1">SAM-dependent methyltransferase</fullName>
    </submittedName>
</protein>
<proteinExistence type="predicted"/>
<sequence>MINVVYDINVYRQVLKDIIKEDDVVVELGCHIGNSTRIISQLAPDGKIIALDKSTESNEKLDELKKEVTTPIEFIQCDVRLHETLEKVVTKVNDIGGCDVLSVDLGGGYHPDTTFKVFYIWSSTLKPRETIIRNRGLLDFIHSAKASEKISSNEGWLESCKDDGVPPNLKELKLWSPKV</sequence>
<dbReference type="AlphaFoldDB" id="A0A2H4VEC0"/>
<dbReference type="EMBL" id="CP017766">
    <property type="protein sequence ID" value="AUB56421.1"/>
    <property type="molecule type" value="Genomic_DNA"/>
</dbReference>
<dbReference type="Proteomes" id="UP000232806">
    <property type="component" value="Chromosome"/>
</dbReference>
<dbReference type="InterPro" id="IPR029063">
    <property type="entry name" value="SAM-dependent_MTases_sf"/>
</dbReference>
<keyword evidence="1" id="KW-0808">Transferase</keyword>
<dbReference type="GeneID" id="35122062"/>
<keyword evidence="1" id="KW-0489">Methyltransferase</keyword>
<dbReference type="RefSeq" id="WP_100906399.1">
    <property type="nucleotide sequence ID" value="NZ_CP017766.1"/>
</dbReference>
<dbReference type="SUPFAM" id="SSF53335">
    <property type="entry name" value="S-adenosyl-L-methionine-dependent methyltransferases"/>
    <property type="match status" value="1"/>
</dbReference>
<evidence type="ECO:0000313" key="1">
    <source>
        <dbReference type="EMBL" id="AUB56421.1"/>
    </source>
</evidence>
<evidence type="ECO:0000313" key="2">
    <source>
        <dbReference type="Proteomes" id="UP000232806"/>
    </source>
</evidence>
<reference evidence="1 2" key="1">
    <citation type="submission" date="2016-10" db="EMBL/GenBank/DDBJ databases">
        <title>Comparative genomics between deep and shallow subseafloor isolates.</title>
        <authorList>
            <person name="Ishii S."/>
            <person name="Miller J.R."/>
            <person name="Sutton G."/>
            <person name="Suzuki S."/>
            <person name="Methe B."/>
            <person name="Inagaki F."/>
            <person name="Imachi H."/>
        </authorList>
    </citation>
    <scope>NUCLEOTIDE SEQUENCE [LARGE SCALE GENOMIC DNA]</scope>
    <source>
        <strain evidence="1 2">MO-MB1</strain>
    </source>
</reference>
<organism evidence="1 2">
    <name type="scientific">Methanobacterium subterraneum</name>
    <dbReference type="NCBI Taxonomy" id="59277"/>
    <lineage>
        <taxon>Archaea</taxon>
        <taxon>Methanobacteriati</taxon>
        <taxon>Methanobacteriota</taxon>
        <taxon>Methanomada group</taxon>
        <taxon>Methanobacteria</taxon>
        <taxon>Methanobacteriales</taxon>
        <taxon>Methanobacteriaceae</taxon>
        <taxon>Methanobacterium</taxon>
    </lineage>
</organism>
<dbReference type="OrthoDB" id="74629at2157"/>
<dbReference type="GO" id="GO:0008168">
    <property type="term" value="F:methyltransferase activity"/>
    <property type="evidence" value="ECO:0007669"/>
    <property type="project" value="UniProtKB-KW"/>
</dbReference>
<dbReference type="Gene3D" id="3.40.50.150">
    <property type="entry name" value="Vaccinia Virus protein VP39"/>
    <property type="match status" value="1"/>
</dbReference>
<name>A0A2H4VEC0_9EURY</name>
<dbReference type="GO" id="GO:0032259">
    <property type="term" value="P:methylation"/>
    <property type="evidence" value="ECO:0007669"/>
    <property type="project" value="UniProtKB-KW"/>
</dbReference>
<accession>A0A2H4VEC0</accession>